<dbReference type="Gene3D" id="3.30.1330.40">
    <property type="entry name" value="RutC-like"/>
    <property type="match status" value="2"/>
</dbReference>
<accession>A0AAW6TTR7</accession>
<proteinExistence type="inferred from homology"/>
<dbReference type="AlphaFoldDB" id="A0AAW6TTR7"/>
<evidence type="ECO:0000313" key="3">
    <source>
        <dbReference type="Proteomes" id="UP001431776"/>
    </source>
</evidence>
<evidence type="ECO:0000256" key="1">
    <source>
        <dbReference type="ARBA" id="ARBA00010552"/>
    </source>
</evidence>
<comment type="caution">
    <text evidence="2">The sequence shown here is derived from an EMBL/GenBank/DDBJ whole genome shotgun (WGS) entry which is preliminary data.</text>
</comment>
<dbReference type="InterPro" id="IPR006175">
    <property type="entry name" value="YjgF/YER057c/UK114"/>
</dbReference>
<protein>
    <submittedName>
        <fullName evidence="2">Rid family hydrolase</fullName>
    </submittedName>
</protein>
<dbReference type="SUPFAM" id="SSF55298">
    <property type="entry name" value="YjgF-like"/>
    <property type="match status" value="2"/>
</dbReference>
<name>A0AAW6TTR7_9BACT</name>
<dbReference type="Proteomes" id="UP001431776">
    <property type="component" value="Unassembled WGS sequence"/>
</dbReference>
<dbReference type="GO" id="GO:0019239">
    <property type="term" value="F:deaminase activity"/>
    <property type="evidence" value="ECO:0007669"/>
    <property type="project" value="TreeGrafter"/>
</dbReference>
<dbReference type="RefSeq" id="WP_349243084.1">
    <property type="nucleotide sequence ID" value="NZ_JASCXX010000001.1"/>
</dbReference>
<dbReference type="Pfam" id="PF01042">
    <property type="entry name" value="Ribonuc_L-PSP"/>
    <property type="match status" value="1"/>
</dbReference>
<dbReference type="EMBL" id="JASCXX010000001">
    <property type="protein sequence ID" value="MDI6447674.1"/>
    <property type="molecule type" value="Genomic_DNA"/>
</dbReference>
<dbReference type="GO" id="GO:0005829">
    <property type="term" value="C:cytosol"/>
    <property type="evidence" value="ECO:0007669"/>
    <property type="project" value="TreeGrafter"/>
</dbReference>
<dbReference type="PANTHER" id="PTHR11803">
    <property type="entry name" value="2-IMINOBUTANOATE/2-IMINOPROPANOATE DEAMINASE RIDA"/>
    <property type="match status" value="1"/>
</dbReference>
<keyword evidence="2" id="KW-0378">Hydrolase</keyword>
<reference evidence="2" key="1">
    <citation type="submission" date="2023-05" db="EMBL/GenBank/DDBJ databases">
        <title>Anaerotaeda fermentans gen. nov., sp. nov., a novel anaerobic planctomycete of the new family within the order Sedimentisphaerales isolated from Taman Peninsula, Russia.</title>
        <authorList>
            <person name="Khomyakova M.A."/>
            <person name="Merkel A.Y."/>
            <person name="Slobodkin A.I."/>
        </authorList>
    </citation>
    <scope>NUCLEOTIDE SEQUENCE</scope>
    <source>
        <strain evidence="2">M17dextr</strain>
    </source>
</reference>
<gene>
    <name evidence="2" type="ORF">QJ522_01360</name>
</gene>
<comment type="similarity">
    <text evidence="1">Belongs to the RutC family.</text>
</comment>
<organism evidence="2 3">
    <name type="scientific">Anaerobaca lacustris</name>
    <dbReference type="NCBI Taxonomy" id="3044600"/>
    <lineage>
        <taxon>Bacteria</taxon>
        <taxon>Pseudomonadati</taxon>
        <taxon>Planctomycetota</taxon>
        <taxon>Phycisphaerae</taxon>
        <taxon>Sedimentisphaerales</taxon>
        <taxon>Anaerobacaceae</taxon>
        <taxon>Anaerobaca</taxon>
    </lineage>
</organism>
<evidence type="ECO:0000313" key="2">
    <source>
        <dbReference type="EMBL" id="MDI6447674.1"/>
    </source>
</evidence>
<sequence length="370" mass="40421">MALTCIRKHVVAGVDVITLDRGPILEHFVTLTPEKGEAPDSLFRRVSEAVHALGGQVISAEVLGMSAQDRRYMPGLTRAIDGTHQPIGWVENTRAENLCGVYVWIACGMPITHVVSDGRVVGSLFEDGCARYCRLTGLLPGDTSQGRPEQAGAILREMDTLLIGQGLAFSDVFRTWFYNHDILAWYGEFNHVRTRFFEQKKVFDGLVPASTGIGGGNAVDAALVAGLLALRAKGPGVEVYTVPSPLQSSARDYGSSFSRAVEVAMPDHKRLYVSGTASIDREGRTVFLDDTQAQVRLTMEVVQAILQSRGMDWADVTRSLAYFKRAEDAPLLGTYCRDNALAPFPAIVAENDVCRDDLLFEIEVDAVQAR</sequence>
<dbReference type="InterPro" id="IPR035959">
    <property type="entry name" value="RutC-like_sf"/>
</dbReference>
<dbReference type="PANTHER" id="PTHR11803:SF58">
    <property type="entry name" value="PROTEIN HMF1-RELATED"/>
    <property type="match status" value="1"/>
</dbReference>
<keyword evidence="3" id="KW-1185">Reference proteome</keyword>